<keyword evidence="3" id="KW-0695">RNA-directed DNA polymerase</keyword>
<comment type="caution">
    <text evidence="3">The sequence shown here is derived from an EMBL/GenBank/DDBJ whole genome shotgun (WGS) entry which is preliminary data.</text>
</comment>
<accession>A0ABQ4XLI2</accession>
<dbReference type="EMBL" id="BQNB010009612">
    <property type="protein sequence ID" value="GJS65917.1"/>
    <property type="molecule type" value="Genomic_DNA"/>
</dbReference>
<dbReference type="Proteomes" id="UP001151760">
    <property type="component" value="Unassembled WGS sequence"/>
</dbReference>
<keyword evidence="4" id="KW-1185">Reference proteome</keyword>
<protein>
    <submittedName>
        <fullName evidence="3">Reverse transcriptase domain-containing protein</fullName>
    </submittedName>
</protein>
<sequence length="247" mass="29099">MIIVLWPQLLGSTNEGYEEQLYSRKINANFGVKDWLIKLVQNKQFFGHDKQILMPTSDISTRSFYDEVPERPENWLEKEPPRSIQTWDDLVSKIINKFFPTSKTTNLQNEITRFQQRFDETFYEAWDRFNDLLRASTSGNVYKVINQDYVSQAAAANFNQEHRAYRAQISIEFDHRFSSRSKQSPCKIKGNNQNRYPKPRKFQQAPAYQPPVHQGQVYRLRVVQPPAYQAPAISSSSYIKVYSRRFP</sequence>
<dbReference type="InterPro" id="IPR005162">
    <property type="entry name" value="Retrotrans_gag_dom"/>
</dbReference>
<reference evidence="3" key="1">
    <citation type="journal article" date="2022" name="Int. J. Mol. Sci.">
        <title>Draft Genome of Tanacetum Coccineum: Genomic Comparison of Closely Related Tanacetum-Family Plants.</title>
        <authorList>
            <person name="Yamashiro T."/>
            <person name="Shiraishi A."/>
            <person name="Nakayama K."/>
            <person name="Satake H."/>
        </authorList>
    </citation>
    <scope>NUCLEOTIDE SEQUENCE</scope>
</reference>
<gene>
    <name evidence="3" type="ORF">Tco_0680481</name>
</gene>
<feature type="domain" description="Retrotransposon gag" evidence="2">
    <location>
        <begin position="71"/>
        <end position="137"/>
    </location>
</feature>
<dbReference type="Pfam" id="PF03732">
    <property type="entry name" value="Retrotrans_gag"/>
    <property type="match status" value="1"/>
</dbReference>
<name>A0ABQ4XLI2_9ASTR</name>
<dbReference type="PANTHER" id="PTHR33223:SF11">
    <property type="entry name" value="ELEMENT PROTEIN, PUTATIVE-RELATED"/>
    <property type="match status" value="1"/>
</dbReference>
<evidence type="ECO:0000313" key="3">
    <source>
        <dbReference type="EMBL" id="GJS65917.1"/>
    </source>
</evidence>
<dbReference type="PANTHER" id="PTHR33223">
    <property type="entry name" value="CCHC-TYPE DOMAIN-CONTAINING PROTEIN"/>
    <property type="match status" value="1"/>
</dbReference>
<proteinExistence type="predicted"/>
<organism evidence="3 4">
    <name type="scientific">Tanacetum coccineum</name>
    <dbReference type="NCBI Taxonomy" id="301880"/>
    <lineage>
        <taxon>Eukaryota</taxon>
        <taxon>Viridiplantae</taxon>
        <taxon>Streptophyta</taxon>
        <taxon>Embryophyta</taxon>
        <taxon>Tracheophyta</taxon>
        <taxon>Spermatophyta</taxon>
        <taxon>Magnoliopsida</taxon>
        <taxon>eudicotyledons</taxon>
        <taxon>Gunneridae</taxon>
        <taxon>Pentapetalae</taxon>
        <taxon>asterids</taxon>
        <taxon>campanulids</taxon>
        <taxon>Asterales</taxon>
        <taxon>Asteraceae</taxon>
        <taxon>Asteroideae</taxon>
        <taxon>Anthemideae</taxon>
        <taxon>Anthemidinae</taxon>
        <taxon>Tanacetum</taxon>
    </lineage>
</organism>
<evidence type="ECO:0000313" key="4">
    <source>
        <dbReference type="Proteomes" id="UP001151760"/>
    </source>
</evidence>
<keyword evidence="3" id="KW-0548">Nucleotidyltransferase</keyword>
<evidence type="ECO:0000259" key="2">
    <source>
        <dbReference type="Pfam" id="PF03732"/>
    </source>
</evidence>
<feature type="compositionally biased region" description="Polar residues" evidence="1">
    <location>
        <begin position="180"/>
        <end position="195"/>
    </location>
</feature>
<reference evidence="3" key="2">
    <citation type="submission" date="2022-01" db="EMBL/GenBank/DDBJ databases">
        <authorList>
            <person name="Yamashiro T."/>
            <person name="Shiraishi A."/>
            <person name="Satake H."/>
            <person name="Nakayama K."/>
        </authorList>
    </citation>
    <scope>NUCLEOTIDE SEQUENCE</scope>
</reference>
<feature type="region of interest" description="Disordered" evidence="1">
    <location>
        <begin position="180"/>
        <end position="199"/>
    </location>
</feature>
<evidence type="ECO:0000256" key="1">
    <source>
        <dbReference type="SAM" id="MobiDB-lite"/>
    </source>
</evidence>
<keyword evidence="3" id="KW-0808">Transferase</keyword>
<dbReference type="GO" id="GO:0003964">
    <property type="term" value="F:RNA-directed DNA polymerase activity"/>
    <property type="evidence" value="ECO:0007669"/>
    <property type="project" value="UniProtKB-KW"/>
</dbReference>